<keyword evidence="3" id="KW-1185">Reference proteome</keyword>
<accession>G3ME84</accession>
<gene>
    <name evidence="2" type="primary">105</name>
    <name evidence="2" type="ORF">RUMPELSTILTSKIN_105</name>
</gene>
<evidence type="ECO:0000313" key="3">
    <source>
        <dbReference type="Proteomes" id="UP000009289"/>
    </source>
</evidence>
<dbReference type="KEGG" id="vg:18565295"/>
<dbReference type="EMBL" id="JN680858">
    <property type="protein sequence ID" value="AEO94442.1"/>
    <property type="molecule type" value="Genomic_DNA"/>
</dbReference>
<sequence>MQIASNACSTATLANRTLVRGGCSVAHRASAADLGQPKPNPSDPWVLLGSHPHPTARPGQTPSRGRRGGIGIIAKLENCEIEKIGKSAKP</sequence>
<proteinExistence type="predicted"/>
<dbReference type="RefSeq" id="YP_009017329.1">
    <property type="nucleotide sequence ID" value="NC_023732.1"/>
</dbReference>
<organism evidence="2 3">
    <name type="scientific">Mycobacterium phage Rumpelstiltskin</name>
    <dbReference type="NCBI Taxonomy" id="2922997"/>
    <lineage>
        <taxon>Viruses</taxon>
        <taxon>Duplodnaviria</taxon>
        <taxon>Heunggongvirae</taxon>
        <taxon>Uroviricota</taxon>
        <taxon>Caudoviricetes</taxon>
        <taxon>Vilmaviridae</taxon>
        <taxon>Lclasvirinae</taxon>
        <taxon>Faithunavirus</taxon>
        <taxon>Faithunavirus rumpelstiltskin</taxon>
    </lineage>
</organism>
<name>G3ME84_9CAUD</name>
<evidence type="ECO:0000313" key="2">
    <source>
        <dbReference type="EMBL" id="AEO94442.1"/>
    </source>
</evidence>
<protein>
    <submittedName>
        <fullName evidence="2">Uncharacterized protein</fullName>
    </submittedName>
</protein>
<reference evidence="2 3" key="1">
    <citation type="journal article" date="2012" name="J. Virol.">
        <title>Complete Genome Sequences of 138 Mycobacteriophages.</title>
        <authorList>
            <consortium name="the Science Education Alliance Phage Hunters Advancing Genomics and Evolutionary Science Program"/>
            <consortium name="the KwaZulu-Natal Research Institute for Tuberculosis and HIV Mycobacterial Genetics Course Students"/>
            <consortium name="the Phage Hunters Integrating Research and Education Program"/>
            <person name="Hatfull G.F."/>
        </authorList>
    </citation>
    <scope>NUCLEOTIDE SEQUENCE [LARGE SCALE GENOMIC DNA]</scope>
</reference>
<dbReference type="Proteomes" id="UP000009289">
    <property type="component" value="Segment"/>
</dbReference>
<dbReference type="GeneID" id="18565295"/>
<evidence type="ECO:0000256" key="1">
    <source>
        <dbReference type="SAM" id="MobiDB-lite"/>
    </source>
</evidence>
<feature type="region of interest" description="Disordered" evidence="1">
    <location>
        <begin position="29"/>
        <end position="68"/>
    </location>
</feature>